<accession>A0A1Y6BHW1</accession>
<keyword evidence="2" id="KW-1185">Reference proteome</keyword>
<sequence>MIFSIENIRDYLKDRRKRSVIHSLAKDLPRELALAYGQQEFYSVDQLYETMAKKNYSHQFVIEALCLFLKRDDFDAEVAKLGEGVDYTTKCYELKRYGVGFGVPEPSTNIINATGYNLITKTYKSWTSRHINLK</sequence>
<evidence type="ECO:0000313" key="1">
    <source>
        <dbReference type="EMBL" id="SMF12027.1"/>
    </source>
</evidence>
<reference evidence="2" key="1">
    <citation type="submission" date="2017-04" db="EMBL/GenBank/DDBJ databases">
        <authorList>
            <person name="Varghese N."/>
            <person name="Submissions S."/>
        </authorList>
    </citation>
    <scope>NUCLEOTIDE SEQUENCE [LARGE SCALE GENOMIC DNA]</scope>
    <source>
        <strain evidence="2">RKEM611</strain>
    </source>
</reference>
<dbReference type="Pfam" id="PF20196">
    <property type="entry name" value="DUF6559"/>
    <property type="match status" value="1"/>
</dbReference>
<proteinExistence type="predicted"/>
<dbReference type="Proteomes" id="UP000192907">
    <property type="component" value="Unassembled WGS sequence"/>
</dbReference>
<dbReference type="EMBL" id="FWZT01000005">
    <property type="protein sequence ID" value="SMF12027.1"/>
    <property type="molecule type" value="Genomic_DNA"/>
</dbReference>
<dbReference type="RefSeq" id="WP_132317443.1">
    <property type="nucleotide sequence ID" value="NZ_FWZT01000005.1"/>
</dbReference>
<dbReference type="AlphaFoldDB" id="A0A1Y6BHW1"/>
<organism evidence="1 2">
    <name type="scientific">Pseudobacteriovorax antillogorgiicola</name>
    <dbReference type="NCBI Taxonomy" id="1513793"/>
    <lineage>
        <taxon>Bacteria</taxon>
        <taxon>Pseudomonadati</taxon>
        <taxon>Bdellovibrionota</taxon>
        <taxon>Oligoflexia</taxon>
        <taxon>Oligoflexales</taxon>
        <taxon>Pseudobacteriovoracaceae</taxon>
        <taxon>Pseudobacteriovorax</taxon>
    </lineage>
</organism>
<gene>
    <name evidence="1" type="ORF">SAMN06296036_105129</name>
</gene>
<evidence type="ECO:0000313" key="2">
    <source>
        <dbReference type="Proteomes" id="UP000192907"/>
    </source>
</evidence>
<dbReference type="InterPro" id="IPR046689">
    <property type="entry name" value="DUF6559"/>
</dbReference>
<protein>
    <submittedName>
        <fullName evidence="1">Uncharacterized protein</fullName>
    </submittedName>
</protein>
<name>A0A1Y6BHW1_9BACT</name>